<comment type="caution">
    <text evidence="4">The sequence shown here is derived from an EMBL/GenBank/DDBJ whole genome shotgun (WGS) entry which is preliminary data.</text>
</comment>
<dbReference type="OrthoDB" id="10253954at2759"/>
<accession>A0A9P4LX19</accession>
<dbReference type="PANTHER" id="PTHR19134">
    <property type="entry name" value="RECEPTOR-TYPE TYROSINE-PROTEIN PHOSPHATASE"/>
    <property type="match status" value="1"/>
</dbReference>
<evidence type="ECO:0000259" key="2">
    <source>
        <dbReference type="PROSITE" id="PS50055"/>
    </source>
</evidence>
<dbReference type="InterPro" id="IPR000387">
    <property type="entry name" value="Tyr_Pase_dom"/>
</dbReference>
<dbReference type="Gene3D" id="3.90.190.10">
    <property type="entry name" value="Protein tyrosine phosphatase superfamily"/>
    <property type="match status" value="1"/>
</dbReference>
<evidence type="ECO:0000256" key="1">
    <source>
        <dbReference type="ARBA" id="ARBA00009649"/>
    </source>
</evidence>
<feature type="non-terminal residue" evidence="4">
    <location>
        <position position="312"/>
    </location>
</feature>
<feature type="domain" description="Tyrosine-protein phosphatase" evidence="2">
    <location>
        <begin position="42"/>
        <end position="307"/>
    </location>
</feature>
<dbReference type="PROSITE" id="PS50056">
    <property type="entry name" value="TYR_PHOSPHATASE_2"/>
    <property type="match status" value="1"/>
</dbReference>
<keyword evidence="4" id="KW-0675">Receptor</keyword>
<keyword evidence="5" id="KW-1185">Reference proteome</keyword>
<evidence type="ECO:0000313" key="4">
    <source>
        <dbReference type="EMBL" id="KAF2084553.1"/>
    </source>
</evidence>
<evidence type="ECO:0000313" key="5">
    <source>
        <dbReference type="Proteomes" id="UP000799776"/>
    </source>
</evidence>
<dbReference type="EMBL" id="ML978740">
    <property type="protein sequence ID" value="KAF2084553.1"/>
    <property type="molecule type" value="Genomic_DNA"/>
</dbReference>
<dbReference type="AlphaFoldDB" id="A0A9P4LX19"/>
<dbReference type="Pfam" id="PF00102">
    <property type="entry name" value="Y_phosphatase"/>
    <property type="match status" value="1"/>
</dbReference>
<gene>
    <name evidence="4" type="ORF">K490DRAFT_18546</name>
</gene>
<dbReference type="PROSITE" id="PS50055">
    <property type="entry name" value="TYR_PHOSPHATASE_PTP"/>
    <property type="match status" value="1"/>
</dbReference>
<dbReference type="SMART" id="SM00194">
    <property type="entry name" value="PTPc"/>
    <property type="match status" value="1"/>
</dbReference>
<feature type="domain" description="Tyrosine specific protein phosphatases" evidence="3">
    <location>
        <begin position="210"/>
        <end position="298"/>
    </location>
</feature>
<dbReference type="InterPro" id="IPR000242">
    <property type="entry name" value="PTP_cat"/>
</dbReference>
<dbReference type="InterPro" id="IPR003595">
    <property type="entry name" value="Tyr_Pase_cat"/>
</dbReference>
<sequence>DIHNKFQDLEWQQRNRLVQATSPTNTERPSQWARVTGEEVLKRNRYMNVDPFLNNRIMLKVPEGHDPYINASPITLTSTKTGQPRNFIATQGPKETTHAHIWRMLWHECASPATIIMLTQTHESGREKCYPYFPRSLASPTLVVNATDEFSDAETLTITLLNITEDAESRSTVRELEVVNSRCEGERRTVWHLLFEAWPDFGVPEEEDHRALLRLIPLSRENNSTTNDDGNPKPNPRIIHCSAGVGRSGTFIALDHLLLELEEGSLDTVPEGRDPVAETVERLREQRMMMVQGEAQFGLLYDTLRERWGERW</sequence>
<dbReference type="GO" id="GO:0004725">
    <property type="term" value="F:protein tyrosine phosphatase activity"/>
    <property type="evidence" value="ECO:0007669"/>
    <property type="project" value="InterPro"/>
</dbReference>
<dbReference type="InterPro" id="IPR029021">
    <property type="entry name" value="Prot-tyrosine_phosphatase-like"/>
</dbReference>
<dbReference type="PRINTS" id="PR00700">
    <property type="entry name" value="PRTYPHPHTASE"/>
</dbReference>
<comment type="similarity">
    <text evidence="1">Belongs to the protein-tyrosine phosphatase family. Non-receptor class subfamily.</text>
</comment>
<evidence type="ECO:0000259" key="3">
    <source>
        <dbReference type="PROSITE" id="PS50056"/>
    </source>
</evidence>
<organism evidence="4 5">
    <name type="scientific">Saccharata proteae CBS 121410</name>
    <dbReference type="NCBI Taxonomy" id="1314787"/>
    <lineage>
        <taxon>Eukaryota</taxon>
        <taxon>Fungi</taxon>
        <taxon>Dikarya</taxon>
        <taxon>Ascomycota</taxon>
        <taxon>Pezizomycotina</taxon>
        <taxon>Dothideomycetes</taxon>
        <taxon>Dothideomycetes incertae sedis</taxon>
        <taxon>Botryosphaeriales</taxon>
        <taxon>Saccharataceae</taxon>
        <taxon>Saccharata</taxon>
    </lineage>
</organism>
<protein>
    <submittedName>
        <fullName evidence="4">Receptor/non-receptor type protein-tyrosine phosphatase</fullName>
    </submittedName>
</protein>
<dbReference type="InterPro" id="IPR016130">
    <property type="entry name" value="Tyr_Pase_AS"/>
</dbReference>
<dbReference type="SMART" id="SM00404">
    <property type="entry name" value="PTPc_motif"/>
    <property type="match status" value="1"/>
</dbReference>
<dbReference type="Proteomes" id="UP000799776">
    <property type="component" value="Unassembled WGS sequence"/>
</dbReference>
<name>A0A9P4LX19_9PEZI</name>
<dbReference type="PANTHER" id="PTHR19134:SF449">
    <property type="entry name" value="TYROSINE-PROTEIN PHOSPHATASE 1"/>
    <property type="match status" value="1"/>
</dbReference>
<dbReference type="PROSITE" id="PS00383">
    <property type="entry name" value="TYR_PHOSPHATASE_1"/>
    <property type="match status" value="1"/>
</dbReference>
<feature type="non-terminal residue" evidence="4">
    <location>
        <position position="1"/>
    </location>
</feature>
<dbReference type="CDD" id="cd18533">
    <property type="entry name" value="PTP_fungal"/>
    <property type="match status" value="1"/>
</dbReference>
<reference evidence="4" key="1">
    <citation type="journal article" date="2020" name="Stud. Mycol.">
        <title>101 Dothideomycetes genomes: a test case for predicting lifestyles and emergence of pathogens.</title>
        <authorList>
            <person name="Haridas S."/>
            <person name="Albert R."/>
            <person name="Binder M."/>
            <person name="Bloem J."/>
            <person name="Labutti K."/>
            <person name="Salamov A."/>
            <person name="Andreopoulos B."/>
            <person name="Baker S."/>
            <person name="Barry K."/>
            <person name="Bills G."/>
            <person name="Bluhm B."/>
            <person name="Cannon C."/>
            <person name="Castanera R."/>
            <person name="Culley D."/>
            <person name="Daum C."/>
            <person name="Ezra D."/>
            <person name="Gonzalez J."/>
            <person name="Henrissat B."/>
            <person name="Kuo A."/>
            <person name="Liang C."/>
            <person name="Lipzen A."/>
            <person name="Lutzoni F."/>
            <person name="Magnuson J."/>
            <person name="Mondo S."/>
            <person name="Nolan M."/>
            <person name="Ohm R."/>
            <person name="Pangilinan J."/>
            <person name="Park H.-J."/>
            <person name="Ramirez L."/>
            <person name="Alfaro M."/>
            <person name="Sun H."/>
            <person name="Tritt A."/>
            <person name="Yoshinaga Y."/>
            <person name="Zwiers L.-H."/>
            <person name="Turgeon B."/>
            <person name="Goodwin S."/>
            <person name="Spatafora J."/>
            <person name="Crous P."/>
            <person name="Grigoriev I."/>
        </authorList>
    </citation>
    <scope>NUCLEOTIDE SEQUENCE</scope>
    <source>
        <strain evidence="4">CBS 121410</strain>
    </source>
</reference>
<proteinExistence type="inferred from homology"/>
<dbReference type="InterPro" id="IPR050348">
    <property type="entry name" value="Protein-Tyr_Phosphatase"/>
</dbReference>
<dbReference type="SUPFAM" id="SSF52799">
    <property type="entry name" value="(Phosphotyrosine protein) phosphatases II"/>
    <property type="match status" value="1"/>
</dbReference>